<proteinExistence type="predicted"/>
<accession>A0A1W1UJY6</accession>
<sequence>MGHAEGDRTAHLWAARSLLLLGEQPDLNTIEALRVDLSPGIPEALRDVVVRFWVRCAHQAQPGTDVRWLIEGLLREGERPDVTDEHATVMAALRREGLTAGEPVDAGTWNEQGWGTYSVVEVENARIWLSDLTRYALIPDPEDESTELWLPRIQRALQSVGWTFLEEQMRRVLFPGLKIYFFGRDKVLPLHKLLFYYQD</sequence>
<dbReference type="EMBL" id="FWWU01000005">
    <property type="protein sequence ID" value="SMB81359.1"/>
    <property type="molecule type" value="Genomic_DNA"/>
</dbReference>
<dbReference type="Proteomes" id="UP000192582">
    <property type="component" value="Unassembled WGS sequence"/>
</dbReference>
<keyword evidence="2" id="KW-1185">Reference proteome</keyword>
<dbReference type="OrthoDB" id="67674at2"/>
<reference evidence="1 2" key="1">
    <citation type="submission" date="2017-04" db="EMBL/GenBank/DDBJ databases">
        <authorList>
            <person name="Afonso C.L."/>
            <person name="Miller P.J."/>
            <person name="Scott M.A."/>
            <person name="Spackman E."/>
            <person name="Goraichik I."/>
            <person name="Dimitrov K.M."/>
            <person name="Suarez D.L."/>
            <person name="Swayne D.E."/>
        </authorList>
    </citation>
    <scope>NUCLEOTIDE SEQUENCE [LARGE SCALE GENOMIC DNA]</scope>
    <source>
        <strain evidence="1 2">KR-140</strain>
    </source>
</reference>
<evidence type="ECO:0000313" key="2">
    <source>
        <dbReference type="Proteomes" id="UP000192582"/>
    </source>
</evidence>
<name>A0A1W1UJY6_9DEIO</name>
<evidence type="ECO:0000313" key="1">
    <source>
        <dbReference type="EMBL" id="SMB81359.1"/>
    </source>
</evidence>
<gene>
    <name evidence="1" type="ORF">SAMN00790413_04553</name>
</gene>
<dbReference type="AlphaFoldDB" id="A0A1W1UJY6"/>
<dbReference type="RefSeq" id="WP_084045916.1">
    <property type="nucleotide sequence ID" value="NZ_FWWU01000005.1"/>
</dbReference>
<dbReference type="STRING" id="695939.SAMN00790413_04553"/>
<protein>
    <submittedName>
        <fullName evidence="1">Uncharacterized protein</fullName>
    </submittedName>
</protein>
<organism evidence="1 2">
    <name type="scientific">Deinococcus hopiensis KR-140</name>
    <dbReference type="NCBI Taxonomy" id="695939"/>
    <lineage>
        <taxon>Bacteria</taxon>
        <taxon>Thermotogati</taxon>
        <taxon>Deinococcota</taxon>
        <taxon>Deinococci</taxon>
        <taxon>Deinococcales</taxon>
        <taxon>Deinococcaceae</taxon>
        <taxon>Deinococcus</taxon>
    </lineage>
</organism>